<keyword evidence="3" id="KW-0808">Transferase</keyword>
<dbReference type="AlphaFoldDB" id="B2J024"/>
<keyword evidence="4" id="KW-1185">Reference proteome</keyword>
<dbReference type="InterPro" id="IPR028098">
    <property type="entry name" value="Glyco_trans_4-like_N"/>
</dbReference>
<dbReference type="PANTHER" id="PTHR45947">
    <property type="entry name" value="SULFOQUINOVOSYL TRANSFERASE SQD2"/>
    <property type="match status" value="1"/>
</dbReference>
<feature type="domain" description="Glycosyltransferase subfamily 4-like N-terminal" evidence="2">
    <location>
        <begin position="22"/>
        <end position="193"/>
    </location>
</feature>
<accession>B2J024</accession>
<dbReference type="Pfam" id="PF00534">
    <property type="entry name" value="Glycos_transf_1"/>
    <property type="match status" value="1"/>
</dbReference>
<dbReference type="HOGENOM" id="CLU_009583_2_0_3"/>
<keyword evidence="3" id="KW-0328">Glycosyltransferase</keyword>
<evidence type="ECO:0000259" key="2">
    <source>
        <dbReference type="Pfam" id="PF13439"/>
    </source>
</evidence>
<dbReference type="PhylomeDB" id="B2J024"/>
<dbReference type="STRING" id="63737.Npun_F3368"/>
<sequence length="404" mass="46078">MSSHPSHTLLFLFTTFLPEVTGSAIFNWERVQWFAKQGIYRIIVLAPDWQEQSKLPVVPPDLAENLILETYPSQPWLLYPLLHVPKFSTARYINQRIAHYKPDLINVVDVERLFLFSTWHLPGRRYAKNNKILYITEYHTDYCNHVSTYPAGNLLREILWKPITKYLYNKCDITIAISPTASKILQKMGISNAITIPMYGLDLSAYTPSRRNRQFLETWLTPQEKDNKVILFLGRIALEKRIDILIKAFSTLQLKQKNSSLIIAGDGPVEVVQKLKNLAKSIPNIHFIGFVHGEKKANLLAASDIYCSPAPYETFGRTLVEAMASGTPAITVNSGGVSDYILDGINGYLVEPNDVEALTHAILKILRNENRNVIQRACEDAKQFSLEQACENLHNYYQEILNKN</sequence>
<dbReference type="OrthoDB" id="9787111at2"/>
<evidence type="ECO:0000313" key="3">
    <source>
        <dbReference type="EMBL" id="ACC81795.1"/>
    </source>
</evidence>
<evidence type="ECO:0000313" key="4">
    <source>
        <dbReference type="Proteomes" id="UP000001191"/>
    </source>
</evidence>
<dbReference type="PANTHER" id="PTHR45947:SF3">
    <property type="entry name" value="SULFOQUINOVOSYL TRANSFERASE SQD2"/>
    <property type="match status" value="1"/>
</dbReference>
<protein>
    <submittedName>
        <fullName evidence="3">Glycosyl transferase, group 1</fullName>
        <ecNumber evidence="3">2.4.1.21</ecNumber>
    </submittedName>
</protein>
<proteinExistence type="predicted"/>
<reference evidence="3 4" key="2">
    <citation type="journal article" date="2013" name="Plant Physiol.">
        <title>A Nostoc punctiforme Sugar Transporter Necessary to Establish a Cyanobacterium-Plant Symbiosis.</title>
        <authorList>
            <person name="Ekman M."/>
            <person name="Picossi S."/>
            <person name="Campbell E.L."/>
            <person name="Meeks J.C."/>
            <person name="Flores E."/>
        </authorList>
    </citation>
    <scope>NUCLEOTIDE SEQUENCE [LARGE SCALE GENOMIC DNA]</scope>
    <source>
        <strain evidence="4">ATCC 29133 / PCC 73102</strain>
    </source>
</reference>
<dbReference type="InterPro" id="IPR001296">
    <property type="entry name" value="Glyco_trans_1"/>
</dbReference>
<dbReference type="EC" id="2.4.1.21" evidence="3"/>
<dbReference type="Proteomes" id="UP000001191">
    <property type="component" value="Chromosome"/>
</dbReference>
<dbReference type="KEGG" id="npu:Npun_F3368"/>
<dbReference type="EMBL" id="CP001037">
    <property type="protein sequence ID" value="ACC81795.1"/>
    <property type="molecule type" value="Genomic_DNA"/>
</dbReference>
<name>B2J024_NOSP7</name>
<dbReference type="RefSeq" id="WP_012409771.1">
    <property type="nucleotide sequence ID" value="NC_010628.1"/>
</dbReference>
<dbReference type="Pfam" id="PF13439">
    <property type="entry name" value="Glyco_transf_4"/>
    <property type="match status" value="1"/>
</dbReference>
<feature type="domain" description="Glycosyl transferase family 1" evidence="1">
    <location>
        <begin position="224"/>
        <end position="371"/>
    </location>
</feature>
<dbReference type="InterPro" id="IPR050194">
    <property type="entry name" value="Glycosyltransferase_grp1"/>
</dbReference>
<dbReference type="CAZy" id="GT4">
    <property type="family name" value="Glycosyltransferase Family 4"/>
</dbReference>
<reference evidence="4" key="1">
    <citation type="submission" date="2008-04" db="EMBL/GenBank/DDBJ databases">
        <title>Complete sequence of chromosome of Nostoc punctiforme ATCC 29133.</title>
        <authorList>
            <consortium name="US DOE Joint Genome Institute"/>
            <person name="Copeland A."/>
            <person name="Lucas S."/>
            <person name="Lapidus A."/>
            <person name="Glavina del Rio T."/>
            <person name="Dalin E."/>
            <person name="Tice H."/>
            <person name="Pitluck S."/>
            <person name="Chain P."/>
            <person name="Malfatti S."/>
            <person name="Shin M."/>
            <person name="Vergez L."/>
            <person name="Schmutz J."/>
            <person name="Larimer F."/>
            <person name="Land M."/>
            <person name="Hauser L."/>
            <person name="Kyrpides N."/>
            <person name="Kim E."/>
            <person name="Meeks J.C."/>
            <person name="Elhai J."/>
            <person name="Campbell E.L."/>
            <person name="Thiel T."/>
            <person name="Longmire J."/>
            <person name="Potts M."/>
            <person name="Atlas R."/>
        </authorList>
    </citation>
    <scope>NUCLEOTIDE SEQUENCE [LARGE SCALE GENOMIC DNA]</scope>
    <source>
        <strain evidence="4">ATCC 29133 / PCC 73102</strain>
    </source>
</reference>
<evidence type="ECO:0000259" key="1">
    <source>
        <dbReference type="Pfam" id="PF00534"/>
    </source>
</evidence>
<gene>
    <name evidence="3" type="ordered locus">Npun_F3368</name>
</gene>
<dbReference type="Gene3D" id="3.40.50.2000">
    <property type="entry name" value="Glycogen Phosphorylase B"/>
    <property type="match status" value="2"/>
</dbReference>
<dbReference type="SUPFAM" id="SSF53756">
    <property type="entry name" value="UDP-Glycosyltransferase/glycogen phosphorylase"/>
    <property type="match status" value="1"/>
</dbReference>
<dbReference type="GO" id="GO:0009011">
    <property type="term" value="F:alpha-1,4-glucan glucosyltransferase (ADP-glucose donor) activity"/>
    <property type="evidence" value="ECO:0007669"/>
    <property type="project" value="UniProtKB-EC"/>
</dbReference>
<organism evidence="3 4">
    <name type="scientific">Nostoc punctiforme (strain ATCC 29133 / PCC 73102)</name>
    <dbReference type="NCBI Taxonomy" id="63737"/>
    <lineage>
        <taxon>Bacteria</taxon>
        <taxon>Bacillati</taxon>
        <taxon>Cyanobacteriota</taxon>
        <taxon>Cyanophyceae</taxon>
        <taxon>Nostocales</taxon>
        <taxon>Nostocaceae</taxon>
        <taxon>Nostoc</taxon>
    </lineage>
</organism>
<dbReference type="eggNOG" id="COG0438">
    <property type="taxonomic scope" value="Bacteria"/>
</dbReference>
<dbReference type="EnsemblBacteria" id="ACC81795">
    <property type="protein sequence ID" value="ACC81795"/>
    <property type="gene ID" value="Npun_F3368"/>
</dbReference>